<dbReference type="EMBL" id="MK072386">
    <property type="protein sequence ID" value="AYV83108.1"/>
    <property type="molecule type" value="Genomic_DNA"/>
</dbReference>
<name>A0A3G5A7G4_9VIRU</name>
<evidence type="ECO:0008006" key="2">
    <source>
        <dbReference type="Google" id="ProtNLM"/>
    </source>
</evidence>
<proteinExistence type="predicted"/>
<sequence>MYCHRKESVSLVAPVGESEIFKLKKYLRDNNLLEMDLTKSIKINNLEKYRDSIEHKNDVVLFFFRTEQTAPIFHYFNLAYGMIQDATIILFRQKRVCAIFMTEFDNTIKINLELILKHKELQCTICYGDDIKGLTGCFQCSFRMCLSCREKHGAVCPQCKCARIFVPNSEISS</sequence>
<gene>
    <name evidence="1" type="ORF">Hyperionvirus4_73</name>
</gene>
<protein>
    <recommendedName>
        <fullName evidence="2">RING-type domain-containing protein</fullName>
    </recommendedName>
</protein>
<reference evidence="1" key="1">
    <citation type="submission" date="2018-10" db="EMBL/GenBank/DDBJ databases">
        <title>Hidden diversity of soil giant viruses.</title>
        <authorList>
            <person name="Schulz F."/>
            <person name="Alteio L."/>
            <person name="Goudeau D."/>
            <person name="Ryan E.M."/>
            <person name="Malmstrom R.R."/>
            <person name="Blanchard J."/>
            <person name="Woyke T."/>
        </authorList>
    </citation>
    <scope>NUCLEOTIDE SEQUENCE</scope>
    <source>
        <strain evidence="1">HYV1</strain>
    </source>
</reference>
<evidence type="ECO:0000313" key="1">
    <source>
        <dbReference type="EMBL" id="AYV83108.1"/>
    </source>
</evidence>
<organism evidence="1">
    <name type="scientific">Hyperionvirus sp</name>
    <dbReference type="NCBI Taxonomy" id="2487770"/>
    <lineage>
        <taxon>Viruses</taxon>
        <taxon>Varidnaviria</taxon>
        <taxon>Bamfordvirae</taxon>
        <taxon>Nucleocytoviricota</taxon>
        <taxon>Megaviricetes</taxon>
        <taxon>Imitervirales</taxon>
        <taxon>Mimiviridae</taxon>
        <taxon>Klosneuvirinae</taxon>
    </lineage>
</organism>
<accession>A0A3G5A7G4</accession>